<dbReference type="Pfam" id="PF02190">
    <property type="entry name" value="LON_substr_bdg"/>
    <property type="match status" value="1"/>
</dbReference>
<keyword evidence="4 9" id="KW-0547">Nucleotide-binding</keyword>
<evidence type="ECO:0000313" key="18">
    <source>
        <dbReference type="Proteomes" id="UP000219036"/>
    </source>
</evidence>
<keyword evidence="3 9" id="KW-0645">Protease</keyword>
<dbReference type="Proteomes" id="UP000219036">
    <property type="component" value="Unassembled WGS sequence"/>
</dbReference>
<dbReference type="FunFam" id="3.40.50.300:FF:000382">
    <property type="entry name" value="Lon protease homolog 2, peroxisomal"/>
    <property type="match status" value="1"/>
</dbReference>
<feature type="coiled-coil region" evidence="14">
    <location>
        <begin position="247"/>
        <end position="298"/>
    </location>
</feature>
<protein>
    <recommendedName>
        <fullName evidence="9 10">Lon protease</fullName>
        <ecNumber evidence="9 10">3.4.21.53</ecNumber>
    </recommendedName>
    <alternativeName>
        <fullName evidence="9">ATP-dependent protease La</fullName>
    </alternativeName>
</protein>
<dbReference type="Gene3D" id="3.40.50.300">
    <property type="entry name" value="P-loop containing nucleotide triphosphate hydrolases"/>
    <property type="match status" value="1"/>
</dbReference>
<dbReference type="GO" id="GO:0005524">
    <property type="term" value="F:ATP binding"/>
    <property type="evidence" value="ECO:0007669"/>
    <property type="project" value="UniProtKB-UniRule"/>
</dbReference>
<evidence type="ECO:0000256" key="9">
    <source>
        <dbReference type="HAMAP-Rule" id="MF_01973"/>
    </source>
</evidence>
<dbReference type="InterPro" id="IPR027543">
    <property type="entry name" value="Lon_bac"/>
</dbReference>
<keyword evidence="8 9" id="KW-0346">Stress response</keyword>
<evidence type="ECO:0000256" key="14">
    <source>
        <dbReference type="SAM" id="Coils"/>
    </source>
</evidence>
<keyword evidence="18" id="KW-1185">Reference proteome</keyword>
<feature type="active site" evidence="9 11">
    <location>
        <position position="734"/>
    </location>
</feature>
<evidence type="ECO:0000259" key="16">
    <source>
        <dbReference type="PROSITE" id="PS51787"/>
    </source>
</evidence>
<evidence type="ECO:0000256" key="5">
    <source>
        <dbReference type="ARBA" id="ARBA00022801"/>
    </source>
</evidence>
<dbReference type="InterPro" id="IPR014721">
    <property type="entry name" value="Ribsml_uS5_D2-typ_fold_subgr"/>
</dbReference>
<dbReference type="PANTHER" id="PTHR10046">
    <property type="entry name" value="ATP DEPENDENT LON PROTEASE FAMILY MEMBER"/>
    <property type="match status" value="1"/>
</dbReference>
<dbReference type="Pfam" id="PF22667">
    <property type="entry name" value="Lon_lid"/>
    <property type="match status" value="1"/>
</dbReference>
<comment type="function">
    <text evidence="9">ATP-dependent serine protease that mediates the selective degradation of mutant and abnormal proteins as well as certain short-lived regulatory proteins. Required for cellular homeostasis and for survival from DNA damage and developmental changes induced by stress. Degrades polypeptides processively to yield small peptide fragments that are 5 to 10 amino acids long. Binds to DNA in a double-stranded, site-specific manner.</text>
</comment>
<dbReference type="Pfam" id="PF05362">
    <property type="entry name" value="Lon_C"/>
    <property type="match status" value="1"/>
</dbReference>
<dbReference type="GO" id="GO:0004176">
    <property type="term" value="F:ATP-dependent peptidase activity"/>
    <property type="evidence" value="ECO:0007669"/>
    <property type="project" value="UniProtKB-UniRule"/>
</dbReference>
<dbReference type="PROSITE" id="PS51787">
    <property type="entry name" value="LON_N"/>
    <property type="match status" value="1"/>
</dbReference>
<feature type="domain" description="Lon N-terminal" evidence="16">
    <location>
        <begin position="18"/>
        <end position="214"/>
    </location>
</feature>
<comment type="catalytic activity">
    <reaction evidence="9 10 13">
        <text>Hydrolysis of proteins in presence of ATP.</text>
        <dbReference type="EC" id="3.4.21.53"/>
    </reaction>
</comment>
<dbReference type="InterPro" id="IPR027065">
    <property type="entry name" value="Lon_Prtase"/>
</dbReference>
<evidence type="ECO:0000256" key="1">
    <source>
        <dbReference type="ARBA" id="ARBA00004496"/>
    </source>
</evidence>
<dbReference type="RefSeq" id="WP_097001230.1">
    <property type="nucleotide sequence ID" value="NZ_OBEI01000015.1"/>
</dbReference>
<dbReference type="NCBIfam" id="NF008053">
    <property type="entry name" value="PRK10787.1"/>
    <property type="match status" value="1"/>
</dbReference>
<dbReference type="Gene3D" id="3.30.230.10">
    <property type="match status" value="1"/>
</dbReference>
<evidence type="ECO:0000256" key="11">
    <source>
        <dbReference type="PIRSR" id="PIRSR001174-1"/>
    </source>
</evidence>
<dbReference type="InterPro" id="IPR003959">
    <property type="entry name" value="ATPase_AAA_core"/>
</dbReference>
<comment type="similarity">
    <text evidence="9 10 13">Belongs to the peptidase S16 family.</text>
</comment>
<dbReference type="SMART" id="SM00464">
    <property type="entry name" value="LON"/>
    <property type="match status" value="1"/>
</dbReference>
<evidence type="ECO:0000256" key="8">
    <source>
        <dbReference type="ARBA" id="ARBA00023016"/>
    </source>
</evidence>
<dbReference type="GO" id="GO:0016887">
    <property type="term" value="F:ATP hydrolysis activity"/>
    <property type="evidence" value="ECO:0007669"/>
    <property type="project" value="UniProtKB-UniRule"/>
</dbReference>
<evidence type="ECO:0000256" key="7">
    <source>
        <dbReference type="ARBA" id="ARBA00022840"/>
    </source>
</evidence>
<keyword evidence="6 9" id="KW-0720">Serine protease</keyword>
<evidence type="ECO:0000256" key="3">
    <source>
        <dbReference type="ARBA" id="ARBA00022670"/>
    </source>
</evidence>
<dbReference type="EMBL" id="OBEI01000015">
    <property type="protein sequence ID" value="SNZ11612.1"/>
    <property type="molecule type" value="Genomic_DNA"/>
</dbReference>
<evidence type="ECO:0000256" key="2">
    <source>
        <dbReference type="ARBA" id="ARBA00022490"/>
    </source>
</evidence>
<name>A0A285NQ28_9AQUI</name>
<dbReference type="InterPro" id="IPR003593">
    <property type="entry name" value="AAA+_ATPase"/>
</dbReference>
<dbReference type="InterPro" id="IPR008269">
    <property type="entry name" value="Lon_proteolytic"/>
</dbReference>
<keyword evidence="7 9" id="KW-0067">ATP-binding</keyword>
<dbReference type="PROSITE" id="PS51786">
    <property type="entry name" value="LON_PROTEOLYTIC"/>
    <property type="match status" value="1"/>
</dbReference>
<sequence>MLQPFEEEQIEVPIPEELPLLPVRDLVIFPYMVFPIFVGRPFSIKAIEEAIENHDRYIFLALQKDKDIEEPGGDDLYQIGTVATILRMMRLDDDRIKILVQGVARGKIQELRKESDLYKVKIQVFEEKETYEENIEVEALKHSIRDLIDKAVSLGKQIIPDLLDIIKSVEEPGKLADLVASILDLKSEEAQKILEIVDPLERLRKVHDLLLKEVGLLEIQHKIRTAARESMEKDQREYFLRQQIKAIQEELGERDERQEEIEQYRKKIEESGMPEDVKKEAEKQLKRLEKMHPDSAEAGVIRTYLDWLVELPWNKRTKDKLDLKRAKKILDEDHYDLEKVKERILEYLAVQKLKKDRAIKGPILCFVGPPGVGKTSLGKSIARALGRKFVRQSLGGVRDEAEIRGHRRTYVGALPGRIIQAIKQAGTKNPVLMLDEVDKLASDFRGDPASALLEVLDPEQNKEFVDHYLGVPFDLSEVMFICTANRIDTIPRPLLDRMEVIRIPGYSEEEKLYIAKNYLIPRQLKETGLKPKYVEFTDAGLKFLIRHYTREAGVRSLERQINAVLRKIAKEIALSGKKKKYRITKSLVKKFLGAPLYMPEKEKEDEIGVVTGLAWTEVGGEILKIEATKMPGKGQLILTGSLGDVMKESAMTALSYVKSKAEEYRIDPKDFQKYDVHVHVPAGAIPKDGPSAGISIATAICSLFTQLPVRSDVAMTGEITLRGKVLPVGGLKEKILAAKRAGIKDVILPKDNKDEVMEDIPPFARRDINLIFVEHIDEVFKIAIKDFEKRIKKKRGRKKKD</sequence>
<dbReference type="EC" id="3.4.21.53" evidence="9 10"/>
<dbReference type="Gene3D" id="1.10.8.60">
    <property type="match status" value="1"/>
</dbReference>
<dbReference type="AlphaFoldDB" id="A0A285NQ28"/>
<dbReference type="OrthoDB" id="9803599at2"/>
<dbReference type="InterPro" id="IPR046336">
    <property type="entry name" value="Lon_prtase_N_sf"/>
</dbReference>
<dbReference type="PIRSF" id="PIRSF001174">
    <property type="entry name" value="Lon_proteas"/>
    <property type="match status" value="1"/>
</dbReference>
<accession>A0A285NQ28</accession>
<dbReference type="InterPro" id="IPR015947">
    <property type="entry name" value="PUA-like_sf"/>
</dbReference>
<dbReference type="InterPro" id="IPR004815">
    <property type="entry name" value="Lon_bac/euk-typ"/>
</dbReference>
<dbReference type="GO" id="GO:0006515">
    <property type="term" value="P:protein quality control for misfolded or incompletely synthesized proteins"/>
    <property type="evidence" value="ECO:0007669"/>
    <property type="project" value="UniProtKB-UniRule"/>
</dbReference>
<dbReference type="SUPFAM" id="SSF88697">
    <property type="entry name" value="PUA domain-like"/>
    <property type="match status" value="1"/>
</dbReference>
<gene>
    <name evidence="9" type="primary">lon</name>
    <name evidence="17" type="ORF">SAMN06265182_2092</name>
</gene>
<dbReference type="GO" id="GO:0043565">
    <property type="term" value="F:sequence-specific DNA binding"/>
    <property type="evidence" value="ECO:0007669"/>
    <property type="project" value="UniProtKB-UniRule"/>
</dbReference>
<dbReference type="PRINTS" id="PR00830">
    <property type="entry name" value="ENDOLAPTASE"/>
</dbReference>
<dbReference type="SMART" id="SM00382">
    <property type="entry name" value="AAA"/>
    <property type="match status" value="1"/>
</dbReference>
<evidence type="ECO:0000256" key="10">
    <source>
        <dbReference type="PIRNR" id="PIRNR001174"/>
    </source>
</evidence>
<feature type="active site" evidence="9 11">
    <location>
        <position position="691"/>
    </location>
</feature>
<reference evidence="18" key="1">
    <citation type="submission" date="2017-09" db="EMBL/GenBank/DDBJ databases">
        <authorList>
            <person name="Varghese N."/>
            <person name="Submissions S."/>
        </authorList>
    </citation>
    <scope>NUCLEOTIDE SEQUENCE [LARGE SCALE GENOMIC DNA]</scope>
    <source>
        <strain evidence="18">DSM 15103</strain>
    </source>
</reference>
<dbReference type="SUPFAM" id="SSF54211">
    <property type="entry name" value="Ribosomal protein S5 domain 2-like"/>
    <property type="match status" value="1"/>
</dbReference>
<dbReference type="Gene3D" id="1.20.5.5270">
    <property type="match status" value="1"/>
</dbReference>
<keyword evidence="2 9" id="KW-0963">Cytoplasm</keyword>
<comment type="subcellular location">
    <subcellularLocation>
        <location evidence="1 9 10">Cytoplasm</location>
    </subcellularLocation>
</comment>
<dbReference type="Gene3D" id="1.20.58.1480">
    <property type="match status" value="1"/>
</dbReference>
<keyword evidence="14" id="KW-0175">Coiled coil</keyword>
<organism evidence="17 18">
    <name type="scientific">Persephonella hydrogeniphila</name>
    <dbReference type="NCBI Taxonomy" id="198703"/>
    <lineage>
        <taxon>Bacteria</taxon>
        <taxon>Pseudomonadati</taxon>
        <taxon>Aquificota</taxon>
        <taxon>Aquificia</taxon>
        <taxon>Aquificales</taxon>
        <taxon>Hydrogenothermaceae</taxon>
        <taxon>Persephonella</taxon>
    </lineage>
</organism>
<dbReference type="CDD" id="cd19500">
    <property type="entry name" value="RecA-like_Lon"/>
    <property type="match status" value="1"/>
</dbReference>
<feature type="domain" description="Lon proteolytic" evidence="15">
    <location>
        <begin position="604"/>
        <end position="786"/>
    </location>
</feature>
<dbReference type="InterPro" id="IPR003111">
    <property type="entry name" value="Lon_prtase_N"/>
</dbReference>
<evidence type="ECO:0000313" key="17">
    <source>
        <dbReference type="EMBL" id="SNZ11612.1"/>
    </source>
</evidence>
<evidence type="ECO:0000256" key="4">
    <source>
        <dbReference type="ARBA" id="ARBA00022741"/>
    </source>
</evidence>
<dbReference type="SUPFAM" id="SSF52540">
    <property type="entry name" value="P-loop containing nucleoside triphosphate hydrolases"/>
    <property type="match status" value="1"/>
</dbReference>
<dbReference type="Gene3D" id="2.30.130.40">
    <property type="entry name" value="LON domain-like"/>
    <property type="match status" value="1"/>
</dbReference>
<comment type="subunit">
    <text evidence="9 10">Homohexamer. Organized in a ring with a central cavity.</text>
</comment>
<evidence type="ECO:0000256" key="13">
    <source>
        <dbReference type="PROSITE-ProRule" id="PRU01122"/>
    </source>
</evidence>
<evidence type="ECO:0000259" key="15">
    <source>
        <dbReference type="PROSITE" id="PS51786"/>
    </source>
</evidence>
<dbReference type="HAMAP" id="MF_01973">
    <property type="entry name" value="lon_bact"/>
    <property type="match status" value="1"/>
</dbReference>
<dbReference type="InterPro" id="IPR054594">
    <property type="entry name" value="Lon_lid"/>
</dbReference>
<dbReference type="Pfam" id="PF00004">
    <property type="entry name" value="AAA"/>
    <property type="match status" value="1"/>
</dbReference>
<comment type="induction">
    <text evidence="9">By heat shock.</text>
</comment>
<dbReference type="NCBIfam" id="TIGR00763">
    <property type="entry name" value="lon"/>
    <property type="match status" value="1"/>
</dbReference>
<dbReference type="GO" id="GO:0005737">
    <property type="term" value="C:cytoplasm"/>
    <property type="evidence" value="ECO:0007669"/>
    <property type="project" value="UniProtKB-SubCell"/>
</dbReference>
<feature type="binding site" evidence="9 12">
    <location>
        <begin position="368"/>
        <end position="375"/>
    </location>
    <ligand>
        <name>ATP</name>
        <dbReference type="ChEBI" id="CHEBI:30616"/>
    </ligand>
</feature>
<evidence type="ECO:0000256" key="12">
    <source>
        <dbReference type="PIRSR" id="PIRSR001174-2"/>
    </source>
</evidence>
<dbReference type="FunFam" id="1.20.5.5270:FF:000002">
    <property type="entry name" value="Lon protease homolog"/>
    <property type="match status" value="1"/>
</dbReference>
<dbReference type="InterPro" id="IPR020568">
    <property type="entry name" value="Ribosomal_Su5_D2-typ_SF"/>
</dbReference>
<dbReference type="GO" id="GO:0034605">
    <property type="term" value="P:cellular response to heat"/>
    <property type="evidence" value="ECO:0007669"/>
    <property type="project" value="UniProtKB-UniRule"/>
</dbReference>
<proteinExistence type="evidence at transcript level"/>
<dbReference type="InterPro" id="IPR027417">
    <property type="entry name" value="P-loop_NTPase"/>
</dbReference>
<keyword evidence="5 9" id="KW-0378">Hydrolase</keyword>
<dbReference type="GO" id="GO:0004252">
    <property type="term" value="F:serine-type endopeptidase activity"/>
    <property type="evidence" value="ECO:0007669"/>
    <property type="project" value="UniProtKB-UniRule"/>
</dbReference>
<evidence type="ECO:0000256" key="6">
    <source>
        <dbReference type="ARBA" id="ARBA00022825"/>
    </source>
</evidence>